<feature type="compositionally biased region" description="Basic and acidic residues" evidence="1">
    <location>
        <begin position="28"/>
        <end position="42"/>
    </location>
</feature>
<evidence type="ECO:0000313" key="3">
    <source>
        <dbReference type="Proteomes" id="UP001220324"/>
    </source>
</evidence>
<organism evidence="2 3">
    <name type="scientific">Penicillium frequentans</name>
    <dbReference type="NCBI Taxonomy" id="3151616"/>
    <lineage>
        <taxon>Eukaryota</taxon>
        <taxon>Fungi</taxon>
        <taxon>Dikarya</taxon>
        <taxon>Ascomycota</taxon>
        <taxon>Pezizomycotina</taxon>
        <taxon>Eurotiomycetes</taxon>
        <taxon>Eurotiomycetidae</taxon>
        <taxon>Eurotiales</taxon>
        <taxon>Aspergillaceae</taxon>
        <taxon>Penicillium</taxon>
    </lineage>
</organism>
<feature type="region of interest" description="Disordered" evidence="1">
    <location>
        <begin position="423"/>
        <end position="449"/>
    </location>
</feature>
<feature type="region of interest" description="Disordered" evidence="1">
    <location>
        <begin position="107"/>
        <end position="142"/>
    </location>
</feature>
<gene>
    <name evidence="2" type="ORF">N7494_010436</name>
</gene>
<keyword evidence="3" id="KW-1185">Reference proteome</keyword>
<dbReference type="AlphaFoldDB" id="A0AAD6CIC9"/>
<proteinExistence type="predicted"/>
<comment type="caution">
    <text evidence="2">The sequence shown here is derived from an EMBL/GenBank/DDBJ whole genome shotgun (WGS) entry which is preliminary data.</text>
</comment>
<accession>A0AAD6CIC9</accession>
<dbReference type="Proteomes" id="UP001220324">
    <property type="component" value="Unassembled WGS sequence"/>
</dbReference>
<evidence type="ECO:0000313" key="2">
    <source>
        <dbReference type="EMBL" id="KAJ5523786.1"/>
    </source>
</evidence>
<protein>
    <submittedName>
        <fullName evidence="2">Uncharacterized protein</fullName>
    </submittedName>
</protein>
<name>A0AAD6CIC9_9EURO</name>
<feature type="region of interest" description="Disordered" evidence="1">
    <location>
        <begin position="24"/>
        <end position="78"/>
    </location>
</feature>
<reference evidence="2 3" key="1">
    <citation type="journal article" date="2023" name="IMA Fungus">
        <title>Comparative genomic study of the Penicillium genus elucidates a diverse pangenome and 15 lateral gene transfer events.</title>
        <authorList>
            <person name="Petersen C."/>
            <person name="Sorensen T."/>
            <person name="Nielsen M.R."/>
            <person name="Sondergaard T.E."/>
            <person name="Sorensen J.L."/>
            <person name="Fitzpatrick D.A."/>
            <person name="Frisvad J.C."/>
            <person name="Nielsen K.L."/>
        </authorList>
    </citation>
    <scope>NUCLEOTIDE SEQUENCE [LARGE SCALE GENOMIC DNA]</scope>
    <source>
        <strain evidence="2 3">IBT 35679</strain>
    </source>
</reference>
<evidence type="ECO:0000256" key="1">
    <source>
        <dbReference type="SAM" id="MobiDB-lite"/>
    </source>
</evidence>
<sequence length="488" mass="52525">MSEQPRIPDGSVLGESWVMASTASIQNKDLKKPTSVPKKDSSDLQEPTSPSPKPRSRPARNQDNDNTAESTSSLTSSSWTVAGPELIMPSIYEVPISEASWVAPGIRSKDQASLRKRGKPSARDKQPRTAPGVQDAGSSAPIPAQPRSLIAKLKAFCGGQTTLRTALNGLLIACICHLLVLPEIIYQFQDLCHFPTVKGTYPDSCVQLKPQSHPFYPSANPVISPEETITTSQQDLESIFDKVLQTLSPLTNTLKESESMLHDLQEKLESTFPDVRNALDLEFQGSDQAIRAAAWEFDSLRADLRSAVDSLLSSPPTQESTGSVSIARDTRLAAQIRRRAEYLDRLRAQIRTKADSLGTRFSTLDDHLEAVDGIVTREERKGSLLAAASGGATAGAGGEDGTGLYALLNSLSGYASFGSRVWSRSAGDSSAPGPDSDGHGERKPNPQPVTTLASLRLAATHHRPVADSVAGLSRQLRDVQRARSGPTW</sequence>
<dbReference type="EMBL" id="JAQIZZ010000008">
    <property type="protein sequence ID" value="KAJ5523786.1"/>
    <property type="molecule type" value="Genomic_DNA"/>
</dbReference>